<accession>A0A418PND3</accession>
<protein>
    <submittedName>
        <fullName evidence="1">Uncharacterized protein</fullName>
    </submittedName>
</protein>
<organism evidence="1 2">
    <name type="scientific">Algoriphagus lacus</name>
    <dbReference type="NCBI Taxonomy" id="2056311"/>
    <lineage>
        <taxon>Bacteria</taxon>
        <taxon>Pseudomonadati</taxon>
        <taxon>Bacteroidota</taxon>
        <taxon>Cytophagia</taxon>
        <taxon>Cytophagales</taxon>
        <taxon>Cyclobacteriaceae</taxon>
        <taxon>Algoriphagus</taxon>
    </lineage>
</organism>
<proteinExistence type="predicted"/>
<comment type="caution">
    <text evidence="1">The sequence shown here is derived from an EMBL/GenBank/DDBJ whole genome shotgun (WGS) entry which is preliminary data.</text>
</comment>
<evidence type="ECO:0000313" key="1">
    <source>
        <dbReference type="EMBL" id="RIW13114.1"/>
    </source>
</evidence>
<reference evidence="1 2" key="1">
    <citation type="submission" date="2018-09" db="EMBL/GenBank/DDBJ databases">
        <authorList>
            <person name="Wang X."/>
            <person name="Du Z."/>
        </authorList>
    </citation>
    <scope>NUCLEOTIDE SEQUENCE [LARGE SCALE GENOMIC DNA]</scope>
    <source>
        <strain evidence="1 2">N3</strain>
    </source>
</reference>
<gene>
    <name evidence="1" type="ORF">D0X99_17025</name>
</gene>
<evidence type="ECO:0000313" key="2">
    <source>
        <dbReference type="Proteomes" id="UP000283522"/>
    </source>
</evidence>
<keyword evidence="2" id="KW-1185">Reference proteome</keyword>
<name>A0A418PND3_9BACT</name>
<dbReference type="EMBL" id="QXML01000010">
    <property type="protein sequence ID" value="RIW13114.1"/>
    <property type="molecule type" value="Genomic_DNA"/>
</dbReference>
<sequence length="100" mass="11214">MPEGVYELEPVHGEESGWAIRVGEVGWIRQVGPDRIPGQLEMAPVTEFQTGAKPTFTRLAFQKLLDELGNLWERGEVVELQVTGAEIPYRLSACRMPNFS</sequence>
<dbReference type="Proteomes" id="UP000283522">
    <property type="component" value="Unassembled WGS sequence"/>
</dbReference>
<dbReference type="AlphaFoldDB" id="A0A418PND3"/>